<organism evidence="1 2">
    <name type="scientific">Araneus ventricosus</name>
    <name type="common">Orbweaver spider</name>
    <name type="synonym">Epeira ventricosa</name>
    <dbReference type="NCBI Taxonomy" id="182803"/>
    <lineage>
        <taxon>Eukaryota</taxon>
        <taxon>Metazoa</taxon>
        <taxon>Ecdysozoa</taxon>
        <taxon>Arthropoda</taxon>
        <taxon>Chelicerata</taxon>
        <taxon>Arachnida</taxon>
        <taxon>Araneae</taxon>
        <taxon>Araneomorphae</taxon>
        <taxon>Entelegynae</taxon>
        <taxon>Araneoidea</taxon>
        <taxon>Araneidae</taxon>
        <taxon>Araneus</taxon>
    </lineage>
</organism>
<dbReference type="AlphaFoldDB" id="A0A4Y2D1N1"/>
<name>A0A4Y2D1N1_ARAVE</name>
<sequence>MERTFPALTTEGCLVSKVRFKGTARRSCFIRPILERVNSEDRPSWQEILGKPQQTDLGSLGLPHYGMVFYIVGSDWRVLVSIILRKAEFKKFCSIQRKWRSFRSYENFGKTEAILLG</sequence>
<protein>
    <submittedName>
        <fullName evidence="1">Uncharacterized protein</fullName>
    </submittedName>
</protein>
<gene>
    <name evidence="1" type="ORF">AVEN_21911_1</name>
</gene>
<dbReference type="EMBL" id="BGPR01000288">
    <property type="protein sequence ID" value="GBM10583.1"/>
    <property type="molecule type" value="Genomic_DNA"/>
</dbReference>
<dbReference type="Proteomes" id="UP000499080">
    <property type="component" value="Unassembled WGS sequence"/>
</dbReference>
<proteinExistence type="predicted"/>
<reference evidence="1 2" key="1">
    <citation type="journal article" date="2019" name="Sci. Rep.">
        <title>Orb-weaving spider Araneus ventricosus genome elucidates the spidroin gene catalogue.</title>
        <authorList>
            <person name="Kono N."/>
            <person name="Nakamura H."/>
            <person name="Ohtoshi R."/>
            <person name="Moran D.A.P."/>
            <person name="Shinohara A."/>
            <person name="Yoshida Y."/>
            <person name="Fujiwara M."/>
            <person name="Mori M."/>
            <person name="Tomita M."/>
            <person name="Arakawa K."/>
        </authorList>
    </citation>
    <scope>NUCLEOTIDE SEQUENCE [LARGE SCALE GENOMIC DNA]</scope>
</reference>
<evidence type="ECO:0000313" key="2">
    <source>
        <dbReference type="Proteomes" id="UP000499080"/>
    </source>
</evidence>
<accession>A0A4Y2D1N1</accession>
<comment type="caution">
    <text evidence="1">The sequence shown here is derived from an EMBL/GenBank/DDBJ whole genome shotgun (WGS) entry which is preliminary data.</text>
</comment>
<keyword evidence="2" id="KW-1185">Reference proteome</keyword>
<evidence type="ECO:0000313" key="1">
    <source>
        <dbReference type="EMBL" id="GBM10583.1"/>
    </source>
</evidence>